<dbReference type="InterPro" id="IPR036193">
    <property type="entry name" value="ADK_active_lid_dom_sf"/>
</dbReference>
<feature type="binding site" evidence="6">
    <location>
        <position position="98"/>
    </location>
    <ligand>
        <name>AMP</name>
        <dbReference type="ChEBI" id="CHEBI:456215"/>
    </ligand>
</feature>
<dbReference type="SUPFAM" id="SSF57774">
    <property type="entry name" value="Microbial and mitochondrial ADK, insert 'zinc finger' domain"/>
    <property type="match status" value="1"/>
</dbReference>
<dbReference type="NCBIfam" id="NF001380">
    <property type="entry name" value="PRK00279.1-2"/>
    <property type="match status" value="1"/>
</dbReference>
<keyword evidence="6" id="KW-0963">Cytoplasm</keyword>
<evidence type="ECO:0000256" key="6">
    <source>
        <dbReference type="HAMAP-Rule" id="MF_00235"/>
    </source>
</evidence>
<gene>
    <name evidence="6" type="primary">adk</name>
    <name evidence="10" type="ORF">E1288_44880</name>
</gene>
<sequence length="231" mass="25318">MRAEHKPSRVVLVGPPGAGKGTQAEAISARLGVPHISTGDIFRRNVGEGTDLGLRAKSYMDSGALVPNELTNEMVRRRLGEDDADGFLLDGFPRNREQAEFLDDTLRSSGRTVDVVLELQVPAEEIVRRLNGRRVCGTCGRSWHVEFNATRAKGICNACAGPLHQRDDDREDAIRRRLQLYEQQTAPMLAHYQEKDRLARVDASGPVDAVGERVAAALGARPNNSATSPQR</sequence>
<dbReference type="NCBIfam" id="NF011100">
    <property type="entry name" value="PRK14527.1"/>
    <property type="match status" value="1"/>
</dbReference>
<dbReference type="HAMAP" id="MF_00235">
    <property type="entry name" value="Adenylate_kinase_Adk"/>
    <property type="match status" value="1"/>
</dbReference>
<dbReference type="InterPro" id="IPR006259">
    <property type="entry name" value="Adenyl_kin_sub"/>
</dbReference>
<organism evidence="10 11">
    <name type="scientific">Saccharopolyspora elongata</name>
    <dbReference type="NCBI Taxonomy" id="2530387"/>
    <lineage>
        <taxon>Bacteria</taxon>
        <taxon>Bacillati</taxon>
        <taxon>Actinomycetota</taxon>
        <taxon>Actinomycetes</taxon>
        <taxon>Pseudonocardiales</taxon>
        <taxon>Pseudonocardiaceae</taxon>
        <taxon>Saccharopolyspora</taxon>
    </lineage>
</organism>
<proteinExistence type="inferred from homology"/>
<dbReference type="CDD" id="cd01428">
    <property type="entry name" value="ADK"/>
    <property type="match status" value="1"/>
</dbReference>
<feature type="binding site" evidence="6">
    <location>
        <position position="159"/>
    </location>
    <ligand>
        <name>Zn(2+)</name>
        <dbReference type="ChEBI" id="CHEBI:29105"/>
        <note>structural</note>
    </ligand>
</feature>
<evidence type="ECO:0000256" key="4">
    <source>
        <dbReference type="ARBA" id="ARBA00022777"/>
    </source>
</evidence>
<dbReference type="PANTHER" id="PTHR23359">
    <property type="entry name" value="NUCLEOTIDE KINASE"/>
    <property type="match status" value="1"/>
</dbReference>
<dbReference type="InterPro" id="IPR007862">
    <property type="entry name" value="Adenylate_kinase_lid-dom"/>
</dbReference>
<feature type="binding site" evidence="6">
    <location>
        <begin position="17"/>
        <end position="22"/>
    </location>
    <ligand>
        <name>ATP</name>
        <dbReference type="ChEBI" id="CHEBI:30616"/>
    </ligand>
</feature>
<dbReference type="GO" id="GO:0008270">
    <property type="term" value="F:zinc ion binding"/>
    <property type="evidence" value="ECO:0007669"/>
    <property type="project" value="UniProtKB-UniRule"/>
</dbReference>
<feature type="binding site" evidence="6">
    <location>
        <position position="43"/>
    </location>
    <ligand>
        <name>AMP</name>
        <dbReference type="ChEBI" id="CHEBI:456215"/>
    </ligand>
</feature>
<dbReference type="GO" id="GO:0005524">
    <property type="term" value="F:ATP binding"/>
    <property type="evidence" value="ECO:0007669"/>
    <property type="project" value="UniProtKB-UniRule"/>
</dbReference>
<dbReference type="Gene3D" id="3.40.50.300">
    <property type="entry name" value="P-loop containing nucleotide triphosphate hydrolases"/>
    <property type="match status" value="1"/>
</dbReference>
<evidence type="ECO:0000256" key="5">
    <source>
        <dbReference type="ARBA" id="ARBA00022840"/>
    </source>
</evidence>
<dbReference type="PRINTS" id="PR00094">
    <property type="entry name" value="ADENYLTKNASE"/>
</dbReference>
<dbReference type="OrthoDB" id="9805030at2"/>
<comment type="catalytic activity">
    <reaction evidence="6 8">
        <text>AMP + ATP = 2 ADP</text>
        <dbReference type="Rhea" id="RHEA:12973"/>
        <dbReference type="ChEBI" id="CHEBI:30616"/>
        <dbReference type="ChEBI" id="CHEBI:456215"/>
        <dbReference type="ChEBI" id="CHEBI:456216"/>
        <dbReference type="EC" id="2.7.4.3"/>
    </reaction>
</comment>
<dbReference type="GO" id="GO:0004017">
    <property type="term" value="F:AMP kinase activity"/>
    <property type="evidence" value="ECO:0007669"/>
    <property type="project" value="UniProtKB-UniRule"/>
</dbReference>
<feature type="domain" description="Adenylate kinase active site lid" evidence="9">
    <location>
        <begin position="133"/>
        <end position="168"/>
    </location>
</feature>
<feature type="binding site" evidence="6">
    <location>
        <begin position="91"/>
        <end position="94"/>
    </location>
    <ligand>
        <name>AMP</name>
        <dbReference type="ChEBI" id="CHEBI:456215"/>
    </ligand>
</feature>
<feature type="region of interest" description="LID" evidence="6">
    <location>
        <begin position="132"/>
        <end position="169"/>
    </location>
</feature>
<dbReference type="InterPro" id="IPR033690">
    <property type="entry name" value="Adenylat_kinase_CS"/>
</dbReference>
<dbReference type="NCBIfam" id="NF001381">
    <property type="entry name" value="PRK00279.1-3"/>
    <property type="match status" value="1"/>
</dbReference>
<evidence type="ECO:0000256" key="7">
    <source>
        <dbReference type="RuleBase" id="RU003330"/>
    </source>
</evidence>
<dbReference type="InterPro" id="IPR027417">
    <property type="entry name" value="P-loop_NTPase"/>
</dbReference>
<evidence type="ECO:0000256" key="8">
    <source>
        <dbReference type="RuleBase" id="RU003331"/>
    </source>
</evidence>
<feature type="region of interest" description="NMP" evidence="6">
    <location>
        <begin position="37"/>
        <end position="66"/>
    </location>
</feature>
<protein>
    <recommendedName>
        <fullName evidence="6 8">Adenylate kinase</fullName>
        <shortName evidence="6">AK</shortName>
        <ecNumber evidence="6 8">2.7.4.3</ecNumber>
    </recommendedName>
    <alternativeName>
        <fullName evidence="6">ATP-AMP transphosphorylase</fullName>
    </alternativeName>
    <alternativeName>
        <fullName evidence="6">ATP:AMP phosphotransferase</fullName>
    </alternativeName>
    <alternativeName>
        <fullName evidence="6">Adenylate monophosphate kinase</fullName>
    </alternativeName>
</protein>
<comment type="caution">
    <text evidence="10">The sequence shown here is derived from an EMBL/GenBank/DDBJ whole genome shotgun (WGS) entry which is preliminary data.</text>
</comment>
<comment type="pathway">
    <text evidence="6">Purine metabolism; AMP biosynthesis via salvage pathway; AMP from ADP: step 1/1.</text>
</comment>
<feature type="binding site" evidence="6">
    <location>
        <position position="136"/>
    </location>
    <ligand>
        <name>Zn(2+)</name>
        <dbReference type="ChEBI" id="CHEBI:29105"/>
        <note>structural</note>
    </ligand>
</feature>
<dbReference type="FunFam" id="3.40.50.300:FF:000106">
    <property type="entry name" value="Adenylate kinase mitochondrial"/>
    <property type="match status" value="1"/>
</dbReference>
<keyword evidence="11" id="KW-1185">Reference proteome</keyword>
<evidence type="ECO:0000259" key="9">
    <source>
        <dbReference type="Pfam" id="PF05191"/>
    </source>
</evidence>
<feature type="binding site" evidence="6">
    <location>
        <position position="139"/>
    </location>
    <ligand>
        <name>Zn(2+)</name>
        <dbReference type="ChEBI" id="CHEBI:29105"/>
        <note>structural</note>
    </ligand>
</feature>
<evidence type="ECO:0000256" key="3">
    <source>
        <dbReference type="ARBA" id="ARBA00022741"/>
    </source>
</evidence>
<comment type="subunit">
    <text evidence="6 8">Monomer.</text>
</comment>
<keyword evidence="3 6" id="KW-0547">Nucleotide-binding</keyword>
<name>A0A4R4XRE9_9PSEU</name>
<dbReference type="AlphaFoldDB" id="A0A4R4XRE9"/>
<feature type="binding site" evidence="6">
    <location>
        <position position="133"/>
    </location>
    <ligand>
        <name>ATP</name>
        <dbReference type="ChEBI" id="CHEBI:30616"/>
    </ligand>
</feature>
<comment type="caution">
    <text evidence="6">Lacks conserved residue(s) required for the propagation of feature annotation.</text>
</comment>
<keyword evidence="4 6" id="KW-0418">Kinase</keyword>
<keyword evidence="2 6" id="KW-0545">Nucleotide biosynthesis</keyword>
<keyword evidence="6" id="KW-0479">Metal-binding</keyword>
<evidence type="ECO:0000313" key="10">
    <source>
        <dbReference type="EMBL" id="TDD34038.1"/>
    </source>
</evidence>
<keyword evidence="1 6" id="KW-0808">Transferase</keyword>
<reference evidence="10 11" key="1">
    <citation type="submission" date="2019-03" db="EMBL/GenBank/DDBJ databases">
        <title>Draft genome sequences of novel Actinobacteria.</title>
        <authorList>
            <person name="Sahin N."/>
            <person name="Ay H."/>
            <person name="Saygin H."/>
        </authorList>
    </citation>
    <scope>NUCLEOTIDE SEQUENCE [LARGE SCALE GENOMIC DNA]</scope>
    <source>
        <strain evidence="10 11">7K502</strain>
    </source>
</reference>
<keyword evidence="6" id="KW-0862">Zinc</keyword>
<feature type="binding site" evidence="6">
    <location>
        <position position="205"/>
    </location>
    <ligand>
        <name>ATP</name>
        <dbReference type="ChEBI" id="CHEBI:30616"/>
    </ligand>
</feature>
<dbReference type="Pfam" id="PF00406">
    <property type="entry name" value="ADK"/>
    <property type="match status" value="1"/>
</dbReference>
<dbReference type="EC" id="2.7.4.3" evidence="6 8"/>
<keyword evidence="5 6" id="KW-0067">ATP-binding</keyword>
<feature type="binding site" evidence="6">
    <location>
        <position position="177"/>
    </location>
    <ligand>
        <name>AMP</name>
        <dbReference type="ChEBI" id="CHEBI:456215"/>
    </ligand>
</feature>
<feature type="binding site" evidence="6">
    <location>
        <position position="156"/>
    </location>
    <ligand>
        <name>Zn(2+)</name>
        <dbReference type="ChEBI" id="CHEBI:29105"/>
        <note>structural</note>
    </ligand>
</feature>
<feature type="binding site" evidence="6">
    <location>
        <position position="166"/>
    </location>
    <ligand>
        <name>AMP</name>
        <dbReference type="ChEBI" id="CHEBI:456215"/>
    </ligand>
</feature>
<comment type="domain">
    <text evidence="6">Consists of three domains, a large central CORE domain and two small peripheral domains, NMPbind and LID, which undergo movements during catalysis. The LID domain closes over the site of phosphoryl transfer upon ATP binding. Assembling and dissambling the active center during each catalytic cycle provides an effective means to prevent ATP hydrolysis. Some bacteria have evolved a zinc-coordinating structure that stabilizes the LID domain.</text>
</comment>
<dbReference type="Proteomes" id="UP000294947">
    <property type="component" value="Unassembled WGS sequence"/>
</dbReference>
<evidence type="ECO:0000256" key="1">
    <source>
        <dbReference type="ARBA" id="ARBA00022679"/>
    </source>
</evidence>
<dbReference type="SUPFAM" id="SSF52540">
    <property type="entry name" value="P-loop containing nucleoside triphosphate hydrolases"/>
    <property type="match status" value="1"/>
</dbReference>
<comment type="subcellular location">
    <subcellularLocation>
        <location evidence="6 8">Cytoplasm</location>
    </subcellularLocation>
</comment>
<dbReference type="NCBIfam" id="TIGR01351">
    <property type="entry name" value="adk"/>
    <property type="match status" value="1"/>
</dbReference>
<accession>A0A4R4XRE9</accession>
<evidence type="ECO:0000313" key="11">
    <source>
        <dbReference type="Proteomes" id="UP000294947"/>
    </source>
</evidence>
<comment type="similarity">
    <text evidence="6 7">Belongs to the adenylate kinase family.</text>
</comment>
<dbReference type="EMBL" id="SMKW01000150">
    <property type="protein sequence ID" value="TDD34038.1"/>
    <property type="molecule type" value="Genomic_DNA"/>
</dbReference>
<dbReference type="GO" id="GO:0044209">
    <property type="term" value="P:AMP salvage"/>
    <property type="evidence" value="ECO:0007669"/>
    <property type="project" value="UniProtKB-UniRule"/>
</dbReference>
<dbReference type="RefSeq" id="WP_132495289.1">
    <property type="nucleotide sequence ID" value="NZ_SMKW01000150.1"/>
</dbReference>
<dbReference type="InterPro" id="IPR000850">
    <property type="entry name" value="Adenylat/UMP-CMP_kin"/>
</dbReference>
<dbReference type="UniPathway" id="UPA00588">
    <property type="reaction ID" value="UER00649"/>
</dbReference>
<dbReference type="PROSITE" id="PS00113">
    <property type="entry name" value="ADENYLATE_KINASE"/>
    <property type="match status" value="1"/>
</dbReference>
<dbReference type="GO" id="GO:0005737">
    <property type="term" value="C:cytoplasm"/>
    <property type="evidence" value="ECO:0007669"/>
    <property type="project" value="UniProtKB-SubCell"/>
</dbReference>
<dbReference type="Pfam" id="PF05191">
    <property type="entry name" value="ADK_lid"/>
    <property type="match status" value="1"/>
</dbReference>
<comment type="function">
    <text evidence="6">Catalyzes the reversible transfer of the terminal phosphate group between ATP and AMP. Plays an important role in cellular energy homeostasis and in adenine nucleotide metabolism.</text>
</comment>
<evidence type="ECO:0000256" key="2">
    <source>
        <dbReference type="ARBA" id="ARBA00022727"/>
    </source>
</evidence>
<feature type="binding site" evidence="6">
    <location>
        <position position="38"/>
    </location>
    <ligand>
        <name>AMP</name>
        <dbReference type="ChEBI" id="CHEBI:456215"/>
    </ligand>
</feature>
<feature type="binding site" evidence="6">
    <location>
        <begin position="64"/>
        <end position="66"/>
    </location>
    <ligand>
        <name>AMP</name>
        <dbReference type="ChEBI" id="CHEBI:456215"/>
    </ligand>
</feature>